<protein>
    <submittedName>
        <fullName evidence="1">Uncharacterized protein</fullName>
    </submittedName>
</protein>
<comment type="caution">
    <text evidence="1">The sequence shown here is derived from an EMBL/GenBank/DDBJ whole genome shotgun (WGS) entry which is preliminary data.</text>
</comment>
<reference evidence="1 2" key="1">
    <citation type="journal article" date="2013" name="PLoS ONE">
        <title>Predicting the Proteins of Angomonas deanei, Strigomonas culicis and Their Respective Endosymbionts Reveals New Aspects of the Trypanosomatidae Family.</title>
        <authorList>
            <person name="Motta M.C."/>
            <person name="Martins A.C."/>
            <person name="de Souza S.S."/>
            <person name="Catta-Preta C.M."/>
            <person name="Silva R."/>
            <person name="Klein C.C."/>
            <person name="de Almeida L.G."/>
            <person name="de Lima Cunha O."/>
            <person name="Ciapina L.P."/>
            <person name="Brocchi M."/>
            <person name="Colabardini A.C."/>
            <person name="de Araujo Lima B."/>
            <person name="Machado C.R."/>
            <person name="de Almeida Soares C.M."/>
            <person name="Probst C.M."/>
            <person name="de Menezes C.B."/>
            <person name="Thompson C.E."/>
            <person name="Bartholomeu D.C."/>
            <person name="Gradia D.F."/>
            <person name="Pavoni D.P."/>
            <person name="Grisard E.C."/>
            <person name="Fantinatti-Garboggini F."/>
            <person name="Marchini F.K."/>
            <person name="Rodrigues-Luiz G.F."/>
            <person name="Wagner G."/>
            <person name="Goldman G.H."/>
            <person name="Fietto J.L."/>
            <person name="Elias M.C."/>
            <person name="Goldman M.H."/>
            <person name="Sagot M.F."/>
            <person name="Pereira M."/>
            <person name="Stoco P.H."/>
            <person name="de Mendonca-Neto R.P."/>
            <person name="Teixeira S.M."/>
            <person name="Maciel T.E."/>
            <person name="de Oliveira Mendes T.A."/>
            <person name="Urmenyi T.P."/>
            <person name="de Souza W."/>
            <person name="Schenkman S."/>
            <person name="de Vasconcelos A.T."/>
        </authorList>
    </citation>
    <scope>NUCLEOTIDE SEQUENCE [LARGE SCALE GENOMIC DNA]</scope>
</reference>
<evidence type="ECO:0000313" key="2">
    <source>
        <dbReference type="Proteomes" id="UP000015354"/>
    </source>
</evidence>
<proteinExistence type="predicted"/>
<dbReference type="EMBL" id="ATMH01005608">
    <property type="protein sequence ID" value="EPY27723.1"/>
    <property type="molecule type" value="Genomic_DNA"/>
</dbReference>
<keyword evidence="2" id="KW-1185">Reference proteome</keyword>
<dbReference type="AlphaFoldDB" id="S9UFN7"/>
<evidence type="ECO:0000313" key="1">
    <source>
        <dbReference type="EMBL" id="EPY27723.1"/>
    </source>
</evidence>
<organism evidence="1 2">
    <name type="scientific">Strigomonas culicis</name>
    <dbReference type="NCBI Taxonomy" id="28005"/>
    <lineage>
        <taxon>Eukaryota</taxon>
        <taxon>Discoba</taxon>
        <taxon>Euglenozoa</taxon>
        <taxon>Kinetoplastea</taxon>
        <taxon>Metakinetoplastina</taxon>
        <taxon>Trypanosomatida</taxon>
        <taxon>Trypanosomatidae</taxon>
        <taxon>Strigomonadinae</taxon>
        <taxon>Strigomonas</taxon>
    </lineage>
</organism>
<dbReference type="Proteomes" id="UP000015354">
    <property type="component" value="Unassembled WGS sequence"/>
</dbReference>
<name>S9UFN7_9TRYP</name>
<sequence length="384" mass="42268">MRPRPLKARLRARKAFHMYTYSSATSDGGHDVDRVLHAVHLDERDGLLHLRAVEQLLREGLVELREALRVEGGAGRVGRDPRRVDRGLRLQHDLVAGGQRRARAAAELLADGGEDAPVLGRVLQQRAQRRLVAVEDAGQRVRADRVEHVVGDADRVGGVRGPHIRERLLRGGRRPEVVLAGLRLGEEVVEVVADARGLQREGDLGGLLVRQLDAERLLERGKVLGRGGVHRHLLDRLLDELGVARRVGRHRVVQALHLEAEQRVRLRVGRRRDVGADGPLRADEAADLVLHVAEAHVGALGVARVETILRAGELYHPAGGVVVLEHLVGVAHLAAQVGHLGLRGAARDAQHRLLRVEQLVEREEAQAGRHVEHLLVLDLGQHRV</sequence>
<gene>
    <name evidence="1" type="ORF">STCU_05608</name>
</gene>
<accession>S9UFN7</accession>